<dbReference type="AlphaFoldDB" id="A0AB34ISV5"/>
<keyword evidence="3" id="KW-1185">Reference proteome</keyword>
<protein>
    <submittedName>
        <fullName evidence="2">Uncharacterized protein</fullName>
    </submittedName>
</protein>
<gene>
    <name evidence="2" type="ORF">AB1Y20_010687</name>
</gene>
<evidence type="ECO:0000313" key="3">
    <source>
        <dbReference type="Proteomes" id="UP001515480"/>
    </source>
</evidence>
<feature type="compositionally biased region" description="Acidic residues" evidence="1">
    <location>
        <begin position="107"/>
        <end position="119"/>
    </location>
</feature>
<evidence type="ECO:0000313" key="2">
    <source>
        <dbReference type="EMBL" id="KAL1504278.1"/>
    </source>
</evidence>
<reference evidence="2 3" key="1">
    <citation type="journal article" date="2024" name="Science">
        <title>Giant polyketide synthase enzymes in the biosynthesis of giant marine polyether toxins.</title>
        <authorList>
            <person name="Fallon T.R."/>
            <person name="Shende V.V."/>
            <person name="Wierzbicki I.H."/>
            <person name="Pendleton A.L."/>
            <person name="Watervoot N.F."/>
            <person name="Auber R.P."/>
            <person name="Gonzalez D.J."/>
            <person name="Wisecaver J.H."/>
            <person name="Moore B.S."/>
        </authorList>
    </citation>
    <scope>NUCLEOTIDE SEQUENCE [LARGE SCALE GENOMIC DNA]</scope>
    <source>
        <strain evidence="2 3">12B1</strain>
    </source>
</reference>
<organism evidence="2 3">
    <name type="scientific">Prymnesium parvum</name>
    <name type="common">Toxic golden alga</name>
    <dbReference type="NCBI Taxonomy" id="97485"/>
    <lineage>
        <taxon>Eukaryota</taxon>
        <taxon>Haptista</taxon>
        <taxon>Haptophyta</taxon>
        <taxon>Prymnesiophyceae</taxon>
        <taxon>Prymnesiales</taxon>
        <taxon>Prymnesiaceae</taxon>
        <taxon>Prymnesium</taxon>
    </lineage>
</organism>
<feature type="compositionally biased region" description="Low complexity" evidence="1">
    <location>
        <begin position="9"/>
        <end position="33"/>
    </location>
</feature>
<proteinExistence type="predicted"/>
<accession>A0AB34ISV5</accession>
<sequence length="347" mass="39351">MAGRRTPLSSYSNSPNPSSHEEGSFPSGSSSLSAHQRDGHARAALPRPRLEEPPQADAVRMNVSRARVALPEWTRREIRRQELHRRLAGPSSIAMLQQLTMLKELESVEEASETDDEEVVSSQTPDSRSSSPDLRQQQRESTRNLYVSAETSSFSFGITDCSSFTSVSEGQPQGLGLADLDHLPEDYIFYLWQLAGEILNNEEGKTSKQSQWQIHELMTRCETAQDAFCRGGLNLYHDAKLAKAEFDAYVQSLRELEKFVAEELQRSHKYARKKIRMNAMNFARNTSRQEFESAARAQLLELRHAEQRMMHYSERFHELKSLLPASRITDENELSDNDLDASASRSS</sequence>
<feature type="compositionally biased region" description="Low complexity" evidence="1">
    <location>
        <begin position="121"/>
        <end position="133"/>
    </location>
</feature>
<feature type="region of interest" description="Disordered" evidence="1">
    <location>
        <begin position="107"/>
        <end position="142"/>
    </location>
</feature>
<evidence type="ECO:0000256" key="1">
    <source>
        <dbReference type="SAM" id="MobiDB-lite"/>
    </source>
</evidence>
<dbReference type="Proteomes" id="UP001515480">
    <property type="component" value="Unassembled WGS sequence"/>
</dbReference>
<feature type="region of interest" description="Disordered" evidence="1">
    <location>
        <begin position="1"/>
        <end position="63"/>
    </location>
</feature>
<dbReference type="EMBL" id="JBGBPQ010000020">
    <property type="protein sequence ID" value="KAL1504278.1"/>
    <property type="molecule type" value="Genomic_DNA"/>
</dbReference>
<comment type="caution">
    <text evidence="2">The sequence shown here is derived from an EMBL/GenBank/DDBJ whole genome shotgun (WGS) entry which is preliminary data.</text>
</comment>
<name>A0AB34ISV5_PRYPA</name>